<dbReference type="PANTHER" id="PTHR42673">
    <property type="entry name" value="MALEYLACETOACETATE ISOMERASE"/>
    <property type="match status" value="1"/>
</dbReference>
<feature type="domain" description="GST N-terminal" evidence="1">
    <location>
        <begin position="8"/>
        <end position="99"/>
    </location>
</feature>
<proteinExistence type="predicted"/>
<dbReference type="Gene3D" id="3.40.30.10">
    <property type="entry name" value="Glutaredoxin"/>
    <property type="match status" value="1"/>
</dbReference>
<evidence type="ECO:0000259" key="1">
    <source>
        <dbReference type="PROSITE" id="PS50404"/>
    </source>
</evidence>
<dbReference type="OrthoDB" id="4951845at2759"/>
<dbReference type="PANTHER" id="PTHR42673:SF4">
    <property type="entry name" value="MALEYLACETOACETATE ISOMERASE"/>
    <property type="match status" value="1"/>
</dbReference>
<dbReference type="STRING" id="436010.A0A166IF81"/>
<dbReference type="GO" id="GO:0016034">
    <property type="term" value="F:maleylacetoacetate isomerase activity"/>
    <property type="evidence" value="ECO:0007669"/>
    <property type="project" value="TreeGrafter"/>
</dbReference>
<dbReference type="InterPro" id="IPR054416">
    <property type="entry name" value="GST_UstS-like_C"/>
</dbReference>
<dbReference type="GO" id="GO:0006749">
    <property type="term" value="P:glutathione metabolic process"/>
    <property type="evidence" value="ECO:0007669"/>
    <property type="project" value="TreeGrafter"/>
</dbReference>
<sequence length="249" mass="28510">MTITLYDLPSKLAVKGWSPNPWKARLALNIKGLPYKTIWVELPDVERVCKDIGAKPTGTWRTGTPLYTLPIIHDDTNNAVISDSFEIARYLDDQYPDTIPMFPKGSHTLQAAFKEAHERVALVHLYPLMGVTMVRQLNAPSEHYYRTKKGPSSGATFEEVDLKGEARVEQWKKVREGHEIIASWFSKNEEGQFVMGKDVSFADTMLVAWLRVVGLIYGEESDEWKAVLSWQDGWWARYLKQFDQYLAVV</sequence>
<gene>
    <name evidence="2" type="ORF">FIBSPDRAFT_827785</name>
</gene>
<dbReference type="CDD" id="cd03038">
    <property type="entry name" value="GST_N_etherase_LigE"/>
    <property type="match status" value="1"/>
</dbReference>
<dbReference type="Pfam" id="PF22041">
    <property type="entry name" value="GST_C_7"/>
    <property type="match status" value="1"/>
</dbReference>
<dbReference type="InterPro" id="IPR036282">
    <property type="entry name" value="Glutathione-S-Trfase_C_sf"/>
</dbReference>
<evidence type="ECO:0000313" key="3">
    <source>
        <dbReference type="Proteomes" id="UP000076532"/>
    </source>
</evidence>
<dbReference type="GO" id="GO:0004364">
    <property type="term" value="F:glutathione transferase activity"/>
    <property type="evidence" value="ECO:0007669"/>
    <property type="project" value="TreeGrafter"/>
</dbReference>
<dbReference type="PROSITE" id="PS50404">
    <property type="entry name" value="GST_NTER"/>
    <property type="match status" value="1"/>
</dbReference>
<dbReference type="InterPro" id="IPR004045">
    <property type="entry name" value="Glutathione_S-Trfase_N"/>
</dbReference>
<dbReference type="GO" id="GO:0006559">
    <property type="term" value="P:L-phenylalanine catabolic process"/>
    <property type="evidence" value="ECO:0007669"/>
    <property type="project" value="TreeGrafter"/>
</dbReference>
<dbReference type="InterPro" id="IPR036249">
    <property type="entry name" value="Thioredoxin-like_sf"/>
</dbReference>
<dbReference type="Proteomes" id="UP000076532">
    <property type="component" value="Unassembled WGS sequence"/>
</dbReference>
<dbReference type="EMBL" id="KV417561">
    <property type="protein sequence ID" value="KZP19751.1"/>
    <property type="molecule type" value="Genomic_DNA"/>
</dbReference>
<reference evidence="2 3" key="1">
    <citation type="journal article" date="2016" name="Mol. Biol. Evol.">
        <title>Comparative Genomics of Early-Diverging Mushroom-Forming Fungi Provides Insights into the Origins of Lignocellulose Decay Capabilities.</title>
        <authorList>
            <person name="Nagy L.G."/>
            <person name="Riley R."/>
            <person name="Tritt A."/>
            <person name="Adam C."/>
            <person name="Daum C."/>
            <person name="Floudas D."/>
            <person name="Sun H."/>
            <person name="Yadav J.S."/>
            <person name="Pangilinan J."/>
            <person name="Larsson K.H."/>
            <person name="Matsuura K."/>
            <person name="Barry K."/>
            <person name="Labutti K."/>
            <person name="Kuo R."/>
            <person name="Ohm R.A."/>
            <person name="Bhattacharya S.S."/>
            <person name="Shirouzu T."/>
            <person name="Yoshinaga Y."/>
            <person name="Martin F.M."/>
            <person name="Grigoriev I.V."/>
            <person name="Hibbett D.S."/>
        </authorList>
    </citation>
    <scope>NUCLEOTIDE SEQUENCE [LARGE SCALE GENOMIC DNA]</scope>
    <source>
        <strain evidence="2 3">CBS 109695</strain>
    </source>
</reference>
<organism evidence="2 3">
    <name type="scientific">Athelia psychrophila</name>
    <dbReference type="NCBI Taxonomy" id="1759441"/>
    <lineage>
        <taxon>Eukaryota</taxon>
        <taxon>Fungi</taxon>
        <taxon>Dikarya</taxon>
        <taxon>Basidiomycota</taxon>
        <taxon>Agaricomycotina</taxon>
        <taxon>Agaricomycetes</taxon>
        <taxon>Agaricomycetidae</taxon>
        <taxon>Atheliales</taxon>
        <taxon>Atheliaceae</taxon>
        <taxon>Athelia</taxon>
    </lineage>
</organism>
<evidence type="ECO:0000313" key="2">
    <source>
        <dbReference type="EMBL" id="KZP19751.1"/>
    </source>
</evidence>
<protein>
    <recommendedName>
        <fullName evidence="1">GST N-terminal domain-containing protein</fullName>
    </recommendedName>
</protein>
<name>A0A166IF81_9AGAM</name>
<dbReference type="SUPFAM" id="SSF52833">
    <property type="entry name" value="Thioredoxin-like"/>
    <property type="match status" value="1"/>
</dbReference>
<dbReference type="Pfam" id="PF13409">
    <property type="entry name" value="GST_N_2"/>
    <property type="match status" value="1"/>
</dbReference>
<keyword evidence="3" id="KW-1185">Reference proteome</keyword>
<dbReference type="SUPFAM" id="SSF47616">
    <property type="entry name" value="GST C-terminal domain-like"/>
    <property type="match status" value="1"/>
</dbReference>
<accession>A0A166IF81</accession>
<dbReference type="Gene3D" id="1.20.1050.10">
    <property type="match status" value="1"/>
</dbReference>
<dbReference type="AlphaFoldDB" id="A0A166IF81"/>